<dbReference type="Gene3D" id="3.40.366.10">
    <property type="entry name" value="Malonyl-Coenzyme A Acyl Carrier Protein, domain 2"/>
    <property type="match status" value="1"/>
</dbReference>
<dbReference type="InterPro" id="IPR014030">
    <property type="entry name" value="Ketoacyl_synth_N"/>
</dbReference>
<name>A0A284S182_ARMOS</name>
<organism evidence="9 10">
    <name type="scientific">Armillaria ostoyae</name>
    <name type="common">Armillaria root rot fungus</name>
    <dbReference type="NCBI Taxonomy" id="47428"/>
    <lineage>
        <taxon>Eukaryota</taxon>
        <taxon>Fungi</taxon>
        <taxon>Dikarya</taxon>
        <taxon>Basidiomycota</taxon>
        <taxon>Agaricomycotina</taxon>
        <taxon>Agaricomycetes</taxon>
        <taxon>Agaricomycetidae</taxon>
        <taxon>Agaricales</taxon>
        <taxon>Marasmiineae</taxon>
        <taxon>Physalacriaceae</taxon>
        <taxon>Armillaria</taxon>
    </lineage>
</organism>
<dbReference type="InterPro" id="IPR016036">
    <property type="entry name" value="Malonyl_transacylase_ACP-bd"/>
</dbReference>
<keyword evidence="4" id="KW-0808">Transferase</keyword>
<evidence type="ECO:0000256" key="4">
    <source>
        <dbReference type="ARBA" id="ARBA00022679"/>
    </source>
</evidence>
<dbReference type="InterPro" id="IPR013968">
    <property type="entry name" value="PKS_KR"/>
</dbReference>
<dbReference type="InterPro" id="IPR049900">
    <property type="entry name" value="PKS_mFAS_DH"/>
</dbReference>
<evidence type="ECO:0000256" key="5">
    <source>
        <dbReference type="PROSITE-ProRule" id="PRU01363"/>
    </source>
</evidence>
<dbReference type="InterPro" id="IPR000873">
    <property type="entry name" value="AMP-dep_synth/lig_dom"/>
</dbReference>
<feature type="domain" description="Ketosynthase family 3 (KS3)" evidence="7">
    <location>
        <begin position="674"/>
        <end position="1104"/>
    </location>
</feature>
<dbReference type="CDD" id="cd05274">
    <property type="entry name" value="KR_FAS_SDR_x"/>
    <property type="match status" value="1"/>
</dbReference>
<evidence type="ECO:0000313" key="9">
    <source>
        <dbReference type="EMBL" id="SJL14749.1"/>
    </source>
</evidence>
<dbReference type="GO" id="GO:0004312">
    <property type="term" value="F:fatty acid synthase activity"/>
    <property type="evidence" value="ECO:0007669"/>
    <property type="project" value="TreeGrafter"/>
</dbReference>
<dbReference type="PANTHER" id="PTHR43775:SF37">
    <property type="entry name" value="SI:DKEY-61P9.11"/>
    <property type="match status" value="1"/>
</dbReference>
<dbReference type="SMART" id="SM00825">
    <property type="entry name" value="PKS_KS"/>
    <property type="match status" value="1"/>
</dbReference>
<dbReference type="InterPro" id="IPR036736">
    <property type="entry name" value="ACP-like_sf"/>
</dbReference>
<dbReference type="InterPro" id="IPR009081">
    <property type="entry name" value="PP-bd_ACP"/>
</dbReference>
<dbReference type="InterPro" id="IPR014043">
    <property type="entry name" value="Acyl_transferase_dom"/>
</dbReference>
<dbReference type="PROSITE" id="PS52019">
    <property type="entry name" value="PKS_MFAS_DH"/>
    <property type="match status" value="1"/>
</dbReference>
<dbReference type="Gene3D" id="3.30.70.3290">
    <property type="match status" value="1"/>
</dbReference>
<dbReference type="Pfam" id="PF14765">
    <property type="entry name" value="PS-DH"/>
    <property type="match status" value="1"/>
</dbReference>
<keyword evidence="3" id="KW-0597">Phosphoprotein</keyword>
<gene>
    <name evidence="9" type="ORF">ARMOST_18217</name>
</gene>
<dbReference type="InterPro" id="IPR014031">
    <property type="entry name" value="Ketoacyl_synth_C"/>
</dbReference>
<dbReference type="InterPro" id="IPR050091">
    <property type="entry name" value="PKS_NRPS_Biosynth_Enz"/>
</dbReference>
<dbReference type="Pfam" id="PF00698">
    <property type="entry name" value="Acyl_transf_1"/>
    <property type="match status" value="1"/>
</dbReference>
<dbReference type="SUPFAM" id="SSF55048">
    <property type="entry name" value="Probable ACP-binding domain of malonyl-CoA ACP transacylase"/>
    <property type="match status" value="1"/>
</dbReference>
<feature type="domain" description="Carrier" evidence="6">
    <location>
        <begin position="2340"/>
        <end position="2415"/>
    </location>
</feature>
<evidence type="ECO:0000313" key="10">
    <source>
        <dbReference type="Proteomes" id="UP000219338"/>
    </source>
</evidence>
<dbReference type="Pfam" id="PF08659">
    <property type="entry name" value="KR"/>
    <property type="match status" value="1"/>
</dbReference>
<feature type="region of interest" description="N-terminal hotdog fold" evidence="5">
    <location>
        <begin position="1562"/>
        <end position="1678"/>
    </location>
</feature>
<dbReference type="EMBL" id="FUEG01000025">
    <property type="protein sequence ID" value="SJL14749.1"/>
    <property type="molecule type" value="Genomic_DNA"/>
</dbReference>
<dbReference type="InterPro" id="IPR042104">
    <property type="entry name" value="PKS_dehydratase_sf"/>
</dbReference>
<dbReference type="GO" id="GO:0006633">
    <property type="term" value="P:fatty acid biosynthetic process"/>
    <property type="evidence" value="ECO:0007669"/>
    <property type="project" value="TreeGrafter"/>
</dbReference>
<dbReference type="SUPFAM" id="SSF47336">
    <property type="entry name" value="ACP-like"/>
    <property type="match status" value="2"/>
</dbReference>
<dbReference type="SUPFAM" id="SSF53901">
    <property type="entry name" value="Thiolase-like"/>
    <property type="match status" value="1"/>
</dbReference>
<evidence type="ECO:0000256" key="2">
    <source>
        <dbReference type="ARBA" id="ARBA00022450"/>
    </source>
</evidence>
<keyword evidence="2" id="KW-0596">Phosphopantetheine</keyword>
<dbReference type="InterPro" id="IPR016035">
    <property type="entry name" value="Acyl_Trfase/lysoPLipase"/>
</dbReference>
<dbReference type="Gene3D" id="3.40.50.12780">
    <property type="entry name" value="N-terminal domain of ligase-like"/>
    <property type="match status" value="1"/>
</dbReference>
<feature type="region of interest" description="C-terminal hotdog fold" evidence="5">
    <location>
        <begin position="1690"/>
        <end position="1839"/>
    </location>
</feature>
<sequence>MARLPGDTVIDVFHHICSSEHAHRDALKCGEVRWTYAELDSITHTIGRRFEEEYGLHPTVAFIGENHPYLFACLLAVWRIGGIVAPIDHHAPKHMLESMLRIVNPGVVVVASNVITTQAVVKDMSIPLHVFDAENIMATCKQQHSHDSKFISVGRSNPSDTCLLVFTSSASDASNLKCVPLTHATVIARCRAQISWLKKSFSHHSFYHLRVLGWSPWSHVIGLSHDIGACTILTAGCYIFALMPSGYQVAHHGLMASRTLAELLLDAILEEKADVFTGVPWFFEVLRDGWVKEAHAARQARITDSLRSFKTLAAGGATMNADVLEWSQQLRLPLVLAIGMTEFGGPLFHGLPPRDKDENGWDIDDCLISDANLYIDDEDSTEKGTGELWITSKTIAKGYLLHDSSAFTADVEGSVTFRTGDIYTRTPNNRLVWKGRKEDFIQLDSGEIMDPRIYEKMFDDNPVVARSCIVGNNFLRGASQFVCLIVELTAETTLTREEAYEEVTKTAATVNRSLPPPLRVLWSRIIMLGVGSSIPLNRKHLIWRKKLQSLFGDLVKELPSAPSPAATSSHPSGSWTADAAKDIVIHSVSIALGLSEDFLLAHTDAGFAELGMDSAMALMIINSVNRRLHLDLPLNACHTYIDFDSLIHAVHTKLGLVNEPQSNDSHVLPFPGSVDEVVVVGQAMRLPGDINNVESFWNALVEKREDLIIPIPSDRWDHKGFYTTSKAIRPCDITFDKAGFVDYASFDNSFFGISSAEALFVAPSIRLTLEAAFEALENANIPLSRVKGTDMGAFVATGLDEGYQQLLFLEQGYAAYTRYYGTGIANSTACGRISYLLDIHGPSIAVDTACSGSLVALDQAVNYLNSGGGSAIVAGVNTHSWPGTFGFLSAQQMTSTKSRCATFTDEADGYVPSEAVVAIVLKTRQAALRDNDNILGVIKSTNTLHNGRSQGMVAPSSSAQALLHKSLLSKASMKPSDIDFIEAHGTGTSLGDLIEIEGINDVFKNSHTTDHPLIVGAAKSCVGHTETSSGLVGMVKALASLSRRSVPGLTHLTASNLNPNIDCNLIPMHIPHQPVEFSRTNHPLRALVLAYGFAGTIAGTVIESVEPRDDHTIPTLRSEPMLFVLSAKSETALKSYIQKYIDFCASVEEDQFKSICYTSCVGREHYRFRFACVVRTMDELIEKLEDRLASHTETRPSNPKTIFGFSGQGSQYAGMARDLAMSFEGFHGVLREHCDVAFHYCGFSVVDILVGGNSSNDRDINDSEVGQVCTFIYQYSVCAWLQSLGVHHQAVIGHSLGEIAAAVAAGIFNYEEGIRFVVQRARLLMPRRQHRGAMAAIAAGKDVILQYLNKLDISESVVIAVFNGSDSHVVSGEAESVKVLVSAVKRDGIRATTLNVDQGFHSPSIFPALSALGETIREHGLPNRPLQVPMFSTVTGRPIRVQSSLPSTYWVDHARNPVLFSQALDELQSDKSINTILDIGPQQTFWGLSQGLVDKVKISISGKKGTDQEMALFKGLANLYQTGASLDLAKLYAQRPNSYSKTDIPTYPFQRQRHYPAFIPTYDNLGDSPSAVRANGNGKKKEIFSISDSLRAVLDDHMIEGHRVVPAAALASFFISLSRNSARSLKNIRFHRPLIVDEDIHVEALLDNDGAFNLYQGTTFQEHDKVCSGHFASSLSPYPYKQWSSHIPPNEVIDRDRVYSAFRHVHFGETFRNVTRFDIWNDRVDASIVVDPSTHYPEYDYIRKLDPCLHMFGVITTLLGNAPPTERTEGSFLPSSLEGLTLYTDDLPLSFVCRYHLPISMERNNHVMAVKFDVLSSDGELLASCKKYSAAWIPVGTIKQNVAPSSNAGSTPSSWFSNAWVQRDVASTTSPSSVLDSVLYISPTPRVPLLEELAKITSELAYAELANCRQWATIHGTNFDPSALIFVDADVTVTKTRSIIIDVTSFTDSPLSSTFSMCWKPILQLMKVLMTGKIRYDNLIILSSCCTGNGNSYSVGAVVQGMFRVFRRETSSHDTIWGLDIPQGLSSTEIISVIARELEQRPSRVIKDSIISVRYDAGQRKFFEFVPGLHHIEGDDDASFDGVTIIVGLGSIGSALASHIAKKGTRTIIFIGRRSRETVIEELSKIASASSRVEYFQADASNKDTLHRVLLEIHDRFGAIRNIIHTAGVVRDAIIPNVTEHDFEQVLKPKIDGAWNLHLLSIELGLTIDHFVLLSSISVPLGNVGQVAYVAANSFLDYLATYRQALGLSAVSLQLGAWESNLIQNLDISKGFVKPLSNADGIPMITKAMERAKKYQNPVQVIAKFDVELMREIPAFKEDRMFASIVGDVSNTSAATTTRDQAEEIFINVIRDVLELRKGEHLDLEESLTASGIDSIAFAQIRGRLLKDIGADVPMVYLSDVFSMKDMVTSVFVQYAKDAASGNWLRV</sequence>
<dbReference type="InterPro" id="IPR001227">
    <property type="entry name" value="Ac_transferase_dom_sf"/>
</dbReference>
<dbReference type="Pfam" id="PF00501">
    <property type="entry name" value="AMP-binding"/>
    <property type="match status" value="1"/>
</dbReference>
<dbReference type="Pfam" id="PF02801">
    <property type="entry name" value="Ketoacyl-synt_C"/>
    <property type="match status" value="1"/>
</dbReference>
<dbReference type="CDD" id="cd00833">
    <property type="entry name" value="PKS"/>
    <property type="match status" value="1"/>
</dbReference>
<dbReference type="PROSITE" id="PS00012">
    <property type="entry name" value="PHOSPHOPANTETHEINE"/>
    <property type="match status" value="1"/>
</dbReference>
<feature type="domain" description="PKS/mFAS DH" evidence="8">
    <location>
        <begin position="1562"/>
        <end position="1839"/>
    </location>
</feature>
<accession>A0A284S182</accession>
<protein>
    <submittedName>
        <fullName evidence="9">Uncharacterized protein</fullName>
    </submittedName>
</protein>
<dbReference type="InterPro" id="IPR006162">
    <property type="entry name" value="Ppantetheine_attach_site"/>
</dbReference>
<evidence type="ECO:0000259" key="6">
    <source>
        <dbReference type="PROSITE" id="PS50075"/>
    </source>
</evidence>
<dbReference type="SUPFAM" id="SSF51735">
    <property type="entry name" value="NAD(P)-binding Rossmann-fold domains"/>
    <property type="match status" value="1"/>
</dbReference>
<dbReference type="OMA" id="SWVTHTT"/>
<evidence type="ECO:0000259" key="7">
    <source>
        <dbReference type="PROSITE" id="PS52004"/>
    </source>
</evidence>
<dbReference type="Gene3D" id="3.40.50.720">
    <property type="entry name" value="NAD(P)-binding Rossmann-like Domain"/>
    <property type="match status" value="1"/>
</dbReference>
<dbReference type="STRING" id="47428.A0A284S182"/>
<proteinExistence type="predicted"/>
<dbReference type="OrthoDB" id="5334845at2759"/>
<reference evidence="10" key="1">
    <citation type="journal article" date="2017" name="Nat. Ecol. Evol.">
        <title>Genome expansion and lineage-specific genetic innovations in the forest pathogenic fungi Armillaria.</title>
        <authorList>
            <person name="Sipos G."/>
            <person name="Prasanna A.N."/>
            <person name="Walter M.C."/>
            <person name="O'Connor E."/>
            <person name="Balint B."/>
            <person name="Krizsan K."/>
            <person name="Kiss B."/>
            <person name="Hess J."/>
            <person name="Varga T."/>
            <person name="Slot J."/>
            <person name="Riley R."/>
            <person name="Boka B."/>
            <person name="Rigling D."/>
            <person name="Barry K."/>
            <person name="Lee J."/>
            <person name="Mihaltcheva S."/>
            <person name="LaButti K."/>
            <person name="Lipzen A."/>
            <person name="Waldron R."/>
            <person name="Moloney N.M."/>
            <person name="Sperisen C."/>
            <person name="Kredics L."/>
            <person name="Vagvoelgyi C."/>
            <person name="Patrignani A."/>
            <person name="Fitzpatrick D."/>
            <person name="Nagy I."/>
            <person name="Doyle S."/>
            <person name="Anderson J.B."/>
            <person name="Grigoriev I.V."/>
            <person name="Gueldener U."/>
            <person name="Muensterkoetter M."/>
            <person name="Nagy L.G."/>
        </authorList>
    </citation>
    <scope>NUCLEOTIDE SEQUENCE [LARGE SCALE GENOMIC DNA]</scope>
    <source>
        <strain evidence="10">C18/9</strain>
    </source>
</reference>
<evidence type="ECO:0000259" key="8">
    <source>
        <dbReference type="PROSITE" id="PS52019"/>
    </source>
</evidence>
<evidence type="ECO:0000256" key="3">
    <source>
        <dbReference type="ARBA" id="ARBA00022553"/>
    </source>
</evidence>
<dbReference type="PANTHER" id="PTHR43775">
    <property type="entry name" value="FATTY ACID SYNTHASE"/>
    <property type="match status" value="1"/>
</dbReference>
<dbReference type="PROSITE" id="PS50075">
    <property type="entry name" value="CARRIER"/>
    <property type="match status" value="1"/>
</dbReference>
<dbReference type="InterPro" id="IPR036291">
    <property type="entry name" value="NAD(P)-bd_dom_sf"/>
</dbReference>
<dbReference type="SMART" id="SM00822">
    <property type="entry name" value="PKS_KR"/>
    <property type="match status" value="1"/>
</dbReference>
<evidence type="ECO:0000256" key="1">
    <source>
        <dbReference type="ARBA" id="ARBA00005179"/>
    </source>
</evidence>
<comment type="pathway">
    <text evidence="1">Secondary metabolite biosynthesis.</text>
</comment>
<dbReference type="InterPro" id="IPR020841">
    <property type="entry name" value="PKS_Beta-ketoAc_synthase_dom"/>
</dbReference>
<feature type="active site" description="Proton donor; for dehydratase activity" evidence="5">
    <location>
        <position position="1746"/>
    </location>
</feature>
<dbReference type="InterPro" id="IPR016039">
    <property type="entry name" value="Thiolase-like"/>
</dbReference>
<dbReference type="SMART" id="SM00827">
    <property type="entry name" value="PKS_AT"/>
    <property type="match status" value="1"/>
</dbReference>
<dbReference type="SUPFAM" id="SSF56801">
    <property type="entry name" value="Acetyl-CoA synthetase-like"/>
    <property type="match status" value="1"/>
</dbReference>
<dbReference type="PROSITE" id="PS52004">
    <property type="entry name" value="KS3_2"/>
    <property type="match status" value="1"/>
</dbReference>
<dbReference type="Gene3D" id="3.40.47.10">
    <property type="match status" value="1"/>
</dbReference>
<dbReference type="SUPFAM" id="SSF52151">
    <property type="entry name" value="FabD/lysophospholipase-like"/>
    <property type="match status" value="1"/>
</dbReference>
<dbReference type="Pfam" id="PF00109">
    <property type="entry name" value="ketoacyl-synt"/>
    <property type="match status" value="1"/>
</dbReference>
<keyword evidence="10" id="KW-1185">Reference proteome</keyword>
<dbReference type="InterPro" id="IPR057326">
    <property type="entry name" value="KR_dom"/>
</dbReference>
<dbReference type="Pfam" id="PF22621">
    <property type="entry name" value="CurL-like_PKS_C"/>
    <property type="match status" value="1"/>
</dbReference>
<dbReference type="InterPro" id="IPR049551">
    <property type="entry name" value="PKS_DH_C"/>
</dbReference>
<dbReference type="Gene3D" id="3.10.129.110">
    <property type="entry name" value="Polyketide synthase dehydratase"/>
    <property type="match status" value="1"/>
</dbReference>
<dbReference type="Gene3D" id="1.10.1200.10">
    <property type="entry name" value="ACP-like"/>
    <property type="match status" value="1"/>
</dbReference>
<dbReference type="Proteomes" id="UP000219338">
    <property type="component" value="Unassembled WGS sequence"/>
</dbReference>
<dbReference type="InterPro" id="IPR042099">
    <property type="entry name" value="ANL_N_sf"/>
</dbReference>
<feature type="active site" description="Proton acceptor; for dehydratase activity" evidence="5">
    <location>
        <position position="1597"/>
    </location>
</feature>
<dbReference type="Pfam" id="PF23562">
    <property type="entry name" value="AMP-binding_C_3"/>
    <property type="match status" value="1"/>
</dbReference>